<dbReference type="Proteomes" id="UP000076630">
    <property type="component" value="Unassembled WGS sequence"/>
</dbReference>
<dbReference type="GO" id="GO:0052689">
    <property type="term" value="F:carboxylic ester hydrolase activity"/>
    <property type="evidence" value="ECO:0007669"/>
    <property type="project" value="TreeGrafter"/>
</dbReference>
<keyword evidence="1" id="KW-0812">Transmembrane</keyword>
<dbReference type="RefSeq" id="WP_038987452.1">
    <property type="nucleotide sequence ID" value="NZ_JWJO01000049.1"/>
</dbReference>
<comment type="caution">
    <text evidence="3">The sequence shown here is derived from an EMBL/GenBank/DDBJ whole genome shotgun (WGS) entry which is preliminary data.</text>
</comment>
<dbReference type="SUPFAM" id="SSF53474">
    <property type="entry name" value="alpha/beta-Hydrolases"/>
    <property type="match status" value="1"/>
</dbReference>
<feature type="domain" description="BAAT/Acyl-CoA thioester hydrolase C-terminal" evidence="2">
    <location>
        <begin position="125"/>
        <end position="294"/>
    </location>
</feature>
<dbReference type="Pfam" id="PF08840">
    <property type="entry name" value="BAAT_C"/>
    <property type="match status" value="1"/>
</dbReference>
<sequence length="344" mass="39476">MRWKIIAVILVTFTIIFFYFFLLGSQDFDTTDTKQKEVLFHSQGDELSATLFMPKKGILKSTPVAIFIHGDGPQNRTSNSGYLPLIHHLLNQGIAVMTWDKKGIDNSKGNWLKQSISDRAIEAKDAFNYLVEHEGVSPDYIGYLGFSQGGWVIPKAAILTRPAFSVIIGGAVNWMDQSAYYTHKRLEAEGYPEELIDIKVDSIHKADNKLFCDFNDSLIQQSEIEKDRFLFIARNFKADASKDLENMQGPLLALWGEDDLNVPAEINAQLYKEHTSNRKDNMSVIKIYPKSTHGLLKSSLFNYQLESQWPQWKEWLFIFHGRKAYTKDALFDISYFILQQNKKI</sequence>
<keyword evidence="1" id="KW-0472">Membrane</keyword>
<reference evidence="3 4" key="1">
    <citation type="submission" date="2016-01" db="EMBL/GenBank/DDBJ databases">
        <title>Whole genome sequencing of Myroides marinus L41.</title>
        <authorList>
            <person name="Hong K.W."/>
        </authorList>
    </citation>
    <scope>NUCLEOTIDE SEQUENCE [LARGE SCALE GENOMIC DNA]</scope>
    <source>
        <strain evidence="3 4">L41</strain>
    </source>
</reference>
<keyword evidence="1" id="KW-1133">Transmembrane helix</keyword>
<organism evidence="3 4">
    <name type="scientific">Myroides marinus</name>
    <dbReference type="NCBI Taxonomy" id="703342"/>
    <lineage>
        <taxon>Bacteria</taxon>
        <taxon>Pseudomonadati</taxon>
        <taxon>Bacteroidota</taxon>
        <taxon>Flavobacteriia</taxon>
        <taxon>Flavobacteriales</taxon>
        <taxon>Flavobacteriaceae</taxon>
        <taxon>Myroides</taxon>
    </lineage>
</organism>
<dbReference type="InterPro" id="IPR053145">
    <property type="entry name" value="AB_hydrolase_Est10"/>
</dbReference>
<dbReference type="AlphaFoldDB" id="A0A165Q9B8"/>
<dbReference type="OrthoDB" id="9809549at2"/>
<proteinExistence type="predicted"/>
<dbReference type="InterPro" id="IPR014940">
    <property type="entry name" value="BAAT_C"/>
</dbReference>
<dbReference type="PANTHER" id="PTHR43265">
    <property type="entry name" value="ESTERASE ESTD"/>
    <property type="match status" value="1"/>
</dbReference>
<evidence type="ECO:0000259" key="2">
    <source>
        <dbReference type="Pfam" id="PF08840"/>
    </source>
</evidence>
<dbReference type="InterPro" id="IPR029058">
    <property type="entry name" value="AB_hydrolase_fold"/>
</dbReference>
<name>A0A165Q9B8_9FLAO</name>
<dbReference type="PANTHER" id="PTHR43265:SF1">
    <property type="entry name" value="ESTERASE ESTD"/>
    <property type="match status" value="1"/>
</dbReference>
<evidence type="ECO:0000313" key="3">
    <source>
        <dbReference type="EMBL" id="KZE74114.1"/>
    </source>
</evidence>
<evidence type="ECO:0000256" key="1">
    <source>
        <dbReference type="SAM" id="Phobius"/>
    </source>
</evidence>
<dbReference type="EMBL" id="LQNU01000095">
    <property type="protein sequence ID" value="KZE74114.1"/>
    <property type="molecule type" value="Genomic_DNA"/>
</dbReference>
<accession>A0A165Q9B8</accession>
<keyword evidence="4" id="KW-1185">Reference proteome</keyword>
<gene>
    <name evidence="3" type="ORF">AV926_17920</name>
</gene>
<dbReference type="Gene3D" id="3.40.50.1820">
    <property type="entry name" value="alpha/beta hydrolase"/>
    <property type="match status" value="1"/>
</dbReference>
<evidence type="ECO:0000313" key="4">
    <source>
        <dbReference type="Proteomes" id="UP000076630"/>
    </source>
</evidence>
<protein>
    <recommendedName>
        <fullName evidence="2">BAAT/Acyl-CoA thioester hydrolase C-terminal domain-containing protein</fullName>
    </recommendedName>
</protein>
<feature type="transmembrane region" description="Helical" evidence="1">
    <location>
        <begin position="5"/>
        <end position="24"/>
    </location>
</feature>